<keyword evidence="5 11" id="KW-0812">Transmembrane</keyword>
<evidence type="ECO:0000259" key="14">
    <source>
        <dbReference type="Pfam" id="PF00593"/>
    </source>
</evidence>
<evidence type="ECO:0000256" key="11">
    <source>
        <dbReference type="PROSITE-ProRule" id="PRU01360"/>
    </source>
</evidence>
<name>A0ABW3C524_SPHXN</name>
<accession>A0ABW3C524</accession>
<sequence length="713" mass="77332">MKSISRRPWSTLSYLLAGTLLSMPVQAQEQERREVEDIVVTATKREESIQKTSIAITALSNVQLTERAITSALELNNAVPNLLASPTGSSSPGSVSFNIRGIGQVDFITTTEPGVGVYLDGVYLARTIGASIELADIERVEVLRGPQGTLFGRNATGGAVSIVTKKPSFSGLSGEANVSFSAWTDDWRPTLSGRASFNVPLSDKVAARFNVLSKISQGWGKNNAPGTGEGLGEQAMVAGRAAFLVEASDAWDIILTADISSNRGTIAPMAGIRGPAITSENPLNVALSAPTYDDMDSYGLSATIEGRIGDSINLRSITAYRHQDGRLGQDSDGTVLAVIDQGVDYRQHQFSQEVQLYGDAFESLKWLLGGYYFYEKGTFLTRGMIAFTPVDIDTYNDTKSYAAFGNLTFSVMDGFNLIGGFRYSHEEKFLNAETRFGGIPIVPASDNSKTFSKPTFKAGFELFPTYGTMVYGSFSQGFRSGGFNGRPFSPADLAPFSEETNNSYELGFKADLFDRSLRLNGAVFHSKYRNIQLTVAKPDPVIGVIVVTDNAGVAKLPGAEAEFQWIVSNQLNVYGSVGYLDNNGLKPKAGYTLPGDTLPLSSRWNTTLGFSLTVPMSGLQGKFSADWNYRSGYFQSIDNSPLIQQDGFHLLNARLSLSTSGRDDWEVMLFAKNLTNKQYRVFGQDSGSQFGFPVAVVTLGQPREIGVSARFRF</sequence>
<proteinExistence type="inferred from homology"/>
<feature type="domain" description="TonB-dependent receptor plug" evidence="15">
    <location>
        <begin position="49"/>
        <end position="159"/>
    </location>
</feature>
<protein>
    <submittedName>
        <fullName evidence="16">TonB-dependent receptor</fullName>
    </submittedName>
</protein>
<reference evidence="17" key="1">
    <citation type="journal article" date="2019" name="Int. J. Syst. Evol. Microbiol.">
        <title>The Global Catalogue of Microorganisms (GCM) 10K type strain sequencing project: providing services to taxonomists for standard genome sequencing and annotation.</title>
        <authorList>
            <consortium name="The Broad Institute Genomics Platform"/>
            <consortium name="The Broad Institute Genome Sequencing Center for Infectious Disease"/>
            <person name="Wu L."/>
            <person name="Ma J."/>
        </authorList>
    </citation>
    <scope>NUCLEOTIDE SEQUENCE [LARGE SCALE GENOMIC DNA]</scope>
    <source>
        <strain evidence="17">CCUG 52537</strain>
    </source>
</reference>
<evidence type="ECO:0000256" key="10">
    <source>
        <dbReference type="ARBA" id="ARBA00023237"/>
    </source>
</evidence>
<keyword evidence="16" id="KW-0675">Receptor</keyword>
<keyword evidence="7" id="KW-0406">Ion transport</keyword>
<evidence type="ECO:0000256" key="5">
    <source>
        <dbReference type="ARBA" id="ARBA00022692"/>
    </source>
</evidence>
<dbReference type="Gene3D" id="2.40.170.20">
    <property type="entry name" value="TonB-dependent receptor, beta-barrel domain"/>
    <property type="match status" value="1"/>
</dbReference>
<evidence type="ECO:0000256" key="12">
    <source>
        <dbReference type="RuleBase" id="RU003357"/>
    </source>
</evidence>
<evidence type="ECO:0000256" key="4">
    <source>
        <dbReference type="ARBA" id="ARBA00022496"/>
    </source>
</evidence>
<keyword evidence="13" id="KW-0732">Signal</keyword>
<dbReference type="PANTHER" id="PTHR32552:SF81">
    <property type="entry name" value="TONB-DEPENDENT OUTER MEMBRANE RECEPTOR"/>
    <property type="match status" value="1"/>
</dbReference>
<gene>
    <name evidence="16" type="ORF">ACFQ00_10035</name>
</gene>
<dbReference type="RefSeq" id="WP_381489791.1">
    <property type="nucleotide sequence ID" value="NZ_JBHTIK010000005.1"/>
</dbReference>
<organism evidence="16 17">
    <name type="scientific">Sphingosinicella xenopeptidilytica</name>
    <dbReference type="NCBI Taxonomy" id="364098"/>
    <lineage>
        <taxon>Bacteria</taxon>
        <taxon>Pseudomonadati</taxon>
        <taxon>Pseudomonadota</taxon>
        <taxon>Alphaproteobacteria</taxon>
        <taxon>Sphingomonadales</taxon>
        <taxon>Sphingosinicellaceae</taxon>
        <taxon>Sphingosinicella</taxon>
    </lineage>
</organism>
<feature type="chain" id="PRO_5046479275" evidence="13">
    <location>
        <begin position="28"/>
        <end position="713"/>
    </location>
</feature>
<keyword evidence="8 12" id="KW-0798">TonB box</keyword>
<dbReference type="Proteomes" id="UP001597124">
    <property type="component" value="Unassembled WGS sequence"/>
</dbReference>
<feature type="domain" description="TonB-dependent receptor-like beta-barrel" evidence="14">
    <location>
        <begin position="288"/>
        <end position="674"/>
    </location>
</feature>
<dbReference type="EMBL" id="JBHTIK010000005">
    <property type="protein sequence ID" value="MFD0848659.1"/>
    <property type="molecule type" value="Genomic_DNA"/>
</dbReference>
<dbReference type="InterPro" id="IPR036942">
    <property type="entry name" value="Beta-barrel_TonB_sf"/>
</dbReference>
<evidence type="ECO:0000256" key="9">
    <source>
        <dbReference type="ARBA" id="ARBA00023136"/>
    </source>
</evidence>
<comment type="similarity">
    <text evidence="11 12">Belongs to the TonB-dependent receptor family.</text>
</comment>
<keyword evidence="3 11" id="KW-1134">Transmembrane beta strand</keyword>
<dbReference type="Pfam" id="PF07715">
    <property type="entry name" value="Plug"/>
    <property type="match status" value="1"/>
</dbReference>
<keyword evidence="4" id="KW-0410">Iron transport</keyword>
<dbReference type="InterPro" id="IPR012910">
    <property type="entry name" value="Plug_dom"/>
</dbReference>
<evidence type="ECO:0000256" key="13">
    <source>
        <dbReference type="SAM" id="SignalP"/>
    </source>
</evidence>
<evidence type="ECO:0000256" key="1">
    <source>
        <dbReference type="ARBA" id="ARBA00004571"/>
    </source>
</evidence>
<evidence type="ECO:0000313" key="17">
    <source>
        <dbReference type="Proteomes" id="UP001597124"/>
    </source>
</evidence>
<keyword evidence="10 11" id="KW-0998">Cell outer membrane</keyword>
<dbReference type="Pfam" id="PF00593">
    <property type="entry name" value="TonB_dep_Rec_b-barrel"/>
    <property type="match status" value="1"/>
</dbReference>
<dbReference type="PANTHER" id="PTHR32552">
    <property type="entry name" value="FERRICHROME IRON RECEPTOR-RELATED"/>
    <property type="match status" value="1"/>
</dbReference>
<dbReference type="InterPro" id="IPR000531">
    <property type="entry name" value="Beta-barrel_TonB"/>
</dbReference>
<dbReference type="PROSITE" id="PS52016">
    <property type="entry name" value="TONB_DEPENDENT_REC_3"/>
    <property type="match status" value="1"/>
</dbReference>
<evidence type="ECO:0000256" key="7">
    <source>
        <dbReference type="ARBA" id="ARBA00023065"/>
    </source>
</evidence>
<feature type="signal peptide" evidence="13">
    <location>
        <begin position="1"/>
        <end position="27"/>
    </location>
</feature>
<keyword evidence="17" id="KW-1185">Reference proteome</keyword>
<evidence type="ECO:0000313" key="16">
    <source>
        <dbReference type="EMBL" id="MFD0848659.1"/>
    </source>
</evidence>
<keyword evidence="6" id="KW-0408">Iron</keyword>
<keyword evidence="2 11" id="KW-0813">Transport</keyword>
<evidence type="ECO:0000256" key="2">
    <source>
        <dbReference type="ARBA" id="ARBA00022448"/>
    </source>
</evidence>
<dbReference type="SUPFAM" id="SSF56935">
    <property type="entry name" value="Porins"/>
    <property type="match status" value="1"/>
</dbReference>
<keyword evidence="9 11" id="KW-0472">Membrane</keyword>
<evidence type="ECO:0000256" key="3">
    <source>
        <dbReference type="ARBA" id="ARBA00022452"/>
    </source>
</evidence>
<evidence type="ECO:0000256" key="6">
    <source>
        <dbReference type="ARBA" id="ARBA00023004"/>
    </source>
</evidence>
<dbReference type="InterPro" id="IPR039426">
    <property type="entry name" value="TonB-dep_rcpt-like"/>
</dbReference>
<comment type="subcellular location">
    <subcellularLocation>
        <location evidence="1 11">Cell outer membrane</location>
        <topology evidence="1 11">Multi-pass membrane protein</topology>
    </subcellularLocation>
</comment>
<evidence type="ECO:0000259" key="15">
    <source>
        <dbReference type="Pfam" id="PF07715"/>
    </source>
</evidence>
<evidence type="ECO:0000256" key="8">
    <source>
        <dbReference type="ARBA" id="ARBA00023077"/>
    </source>
</evidence>
<comment type="caution">
    <text evidence="16">The sequence shown here is derived from an EMBL/GenBank/DDBJ whole genome shotgun (WGS) entry which is preliminary data.</text>
</comment>